<evidence type="ECO:0000313" key="3">
    <source>
        <dbReference type="Proteomes" id="UP000183208"/>
    </source>
</evidence>
<proteinExistence type="predicted"/>
<sequence length="207" mass="21425">MSLSIGILTVLTGLAIMGFGLFMFYAWLPVFYALVGFDVGILLGRALTGDVGTTTIVLGIAGAFILGVSSYVLEPYRRVLLGVSGGILFGLSVSSAFGLDGWLGGFFGRIFALVCGAVGSLLVPRFFDIFIIAASAVGGAAMVLIGANHIFPGVQLIDPAAGGALPSLITIILAAAGMGWQRQNIAKWVQMLPTGHAVSESSVEDRK</sequence>
<evidence type="ECO:0000256" key="1">
    <source>
        <dbReference type="SAM" id="Phobius"/>
    </source>
</evidence>
<protein>
    <recommendedName>
        <fullName evidence="4">DUF4203 domain-containing protein</fullName>
    </recommendedName>
</protein>
<accession>A0A1M7KWN1</accession>
<feature type="transmembrane region" description="Helical" evidence="1">
    <location>
        <begin position="163"/>
        <end position="180"/>
    </location>
</feature>
<feature type="transmembrane region" description="Helical" evidence="1">
    <location>
        <begin position="105"/>
        <end position="123"/>
    </location>
</feature>
<evidence type="ECO:0008006" key="4">
    <source>
        <dbReference type="Google" id="ProtNLM"/>
    </source>
</evidence>
<organism evidence="2 3">
    <name type="scientific">Bradyrhizobium lablabi</name>
    <dbReference type="NCBI Taxonomy" id="722472"/>
    <lineage>
        <taxon>Bacteria</taxon>
        <taxon>Pseudomonadati</taxon>
        <taxon>Pseudomonadota</taxon>
        <taxon>Alphaproteobacteria</taxon>
        <taxon>Hyphomicrobiales</taxon>
        <taxon>Nitrobacteraceae</taxon>
        <taxon>Bradyrhizobium</taxon>
    </lineage>
</organism>
<feature type="transmembrane region" description="Helical" evidence="1">
    <location>
        <begin position="80"/>
        <end position="99"/>
    </location>
</feature>
<keyword evidence="1" id="KW-1133">Transmembrane helix</keyword>
<dbReference type="RefSeq" id="WP_074815122.1">
    <property type="nucleotide sequence ID" value="NZ_FNTI01000001.1"/>
</dbReference>
<keyword evidence="1" id="KW-0472">Membrane</keyword>
<keyword evidence="1" id="KW-0812">Transmembrane</keyword>
<dbReference type="AlphaFoldDB" id="A0A1M7KWN1"/>
<feature type="transmembrane region" description="Helical" evidence="1">
    <location>
        <begin position="55"/>
        <end position="73"/>
    </location>
</feature>
<evidence type="ECO:0000313" key="2">
    <source>
        <dbReference type="EMBL" id="SEC03569.1"/>
    </source>
</evidence>
<dbReference type="OrthoDB" id="8265262at2"/>
<name>A0A1M7KWN1_9BRAD</name>
<feature type="transmembrane region" description="Helical" evidence="1">
    <location>
        <begin position="130"/>
        <end position="151"/>
    </location>
</feature>
<reference evidence="2 3" key="1">
    <citation type="submission" date="2016-10" db="EMBL/GenBank/DDBJ databases">
        <authorList>
            <person name="de Groot N.N."/>
        </authorList>
    </citation>
    <scope>NUCLEOTIDE SEQUENCE [LARGE SCALE GENOMIC DNA]</scope>
    <source>
        <strain evidence="2 3">GAS522</strain>
    </source>
</reference>
<dbReference type="Proteomes" id="UP000183208">
    <property type="component" value="Unassembled WGS sequence"/>
</dbReference>
<dbReference type="EMBL" id="FNTI01000001">
    <property type="protein sequence ID" value="SEC03569.1"/>
    <property type="molecule type" value="Genomic_DNA"/>
</dbReference>
<feature type="transmembrane region" description="Helical" evidence="1">
    <location>
        <begin position="7"/>
        <end position="35"/>
    </location>
</feature>
<gene>
    <name evidence="2" type="ORF">SAMN05444171_0502</name>
</gene>